<evidence type="ECO:0000259" key="2">
    <source>
        <dbReference type="Pfam" id="PF00534"/>
    </source>
</evidence>
<sequence>MLNSNNSNLTLFVYGGNGGSGGLVSYCKGLFGSRSVPLDIDVFFICSPEFCNELGPLDSNVRIIQHSWISNSNRLKRLIWHLWIYPRLILKEHVDVELYVSGSLPLYRRIFHGGAIIATTCHNLLPFDLKEIERHPLNPDYRAFLRIRKELKRSLQQLAGIIFISEHSKNVVLEQLITNPEYAVIPHGLEEKFRLERPRSYVIGEPVTLLYVSPVFPYKHHDSVVRSVKWVRDMTGRDIQLRLVGGGGHSAVRELEALIKSEHAESYVTLVGNLGRKELSHELTSTDIFVFASSCEAFPITLLEAMGFRLPIACSNRVGMDTMLRDAGVYFDPEDVSSLSQAIIKLLSSEEMRRDCGEKAFTYAQEYTWVNCAIETFRFLSTLSR</sequence>
<dbReference type="InterPro" id="IPR001296">
    <property type="entry name" value="Glyco_trans_1"/>
</dbReference>
<evidence type="ECO:0000259" key="3">
    <source>
        <dbReference type="Pfam" id="PF13439"/>
    </source>
</evidence>
<organism evidence="4 5">
    <name type="scientific">Geotalea uraniireducens (strain Rf4)</name>
    <name type="common">Geobacter uraniireducens</name>
    <dbReference type="NCBI Taxonomy" id="351605"/>
    <lineage>
        <taxon>Bacteria</taxon>
        <taxon>Pseudomonadati</taxon>
        <taxon>Thermodesulfobacteriota</taxon>
        <taxon>Desulfuromonadia</taxon>
        <taxon>Geobacterales</taxon>
        <taxon>Geobacteraceae</taxon>
        <taxon>Geotalea</taxon>
    </lineage>
</organism>
<evidence type="ECO:0000256" key="1">
    <source>
        <dbReference type="ARBA" id="ARBA00022679"/>
    </source>
</evidence>
<dbReference type="AlphaFoldDB" id="A5GEM3"/>
<dbReference type="Gene3D" id="3.40.50.2000">
    <property type="entry name" value="Glycogen Phosphorylase B"/>
    <property type="match status" value="2"/>
</dbReference>
<feature type="domain" description="Glycosyl transferase family 1" evidence="2">
    <location>
        <begin position="204"/>
        <end position="360"/>
    </location>
</feature>
<accession>A5GEM3</accession>
<feature type="domain" description="Glycosyltransferase subfamily 4-like N-terminal" evidence="3">
    <location>
        <begin position="44"/>
        <end position="190"/>
    </location>
</feature>
<dbReference type="PANTHER" id="PTHR46401:SF2">
    <property type="entry name" value="GLYCOSYLTRANSFERASE WBBK-RELATED"/>
    <property type="match status" value="1"/>
</dbReference>
<dbReference type="PANTHER" id="PTHR46401">
    <property type="entry name" value="GLYCOSYLTRANSFERASE WBBK-RELATED"/>
    <property type="match status" value="1"/>
</dbReference>
<evidence type="ECO:0000313" key="4">
    <source>
        <dbReference type="EMBL" id="ABQ25878.1"/>
    </source>
</evidence>
<protein>
    <submittedName>
        <fullName evidence="4">Glycosyl transferase, group 1</fullName>
    </submittedName>
</protein>
<dbReference type="CDD" id="cd03809">
    <property type="entry name" value="GT4_MtfB-like"/>
    <property type="match status" value="1"/>
</dbReference>
<dbReference type="Proteomes" id="UP000006695">
    <property type="component" value="Chromosome"/>
</dbReference>
<evidence type="ECO:0000313" key="5">
    <source>
        <dbReference type="Proteomes" id="UP000006695"/>
    </source>
</evidence>
<dbReference type="CAZy" id="GT4">
    <property type="family name" value="Glycosyltransferase Family 4"/>
</dbReference>
<dbReference type="RefSeq" id="WP_011938584.1">
    <property type="nucleotide sequence ID" value="NC_009483.1"/>
</dbReference>
<keyword evidence="5" id="KW-1185">Reference proteome</keyword>
<gene>
    <name evidence="4" type="ordered locus">Gura_1683</name>
</gene>
<dbReference type="KEGG" id="gur:Gura_1683"/>
<dbReference type="GO" id="GO:0016757">
    <property type="term" value="F:glycosyltransferase activity"/>
    <property type="evidence" value="ECO:0007669"/>
    <property type="project" value="InterPro"/>
</dbReference>
<dbReference type="STRING" id="351605.Gura_1683"/>
<dbReference type="GO" id="GO:0009103">
    <property type="term" value="P:lipopolysaccharide biosynthetic process"/>
    <property type="evidence" value="ECO:0007669"/>
    <property type="project" value="TreeGrafter"/>
</dbReference>
<proteinExistence type="predicted"/>
<name>A5GEM3_GEOUR</name>
<reference evidence="4 5" key="1">
    <citation type="submission" date="2007-05" db="EMBL/GenBank/DDBJ databases">
        <title>Complete sequence of Geobacter uraniireducens Rf4.</title>
        <authorList>
            <consortium name="US DOE Joint Genome Institute"/>
            <person name="Copeland A."/>
            <person name="Lucas S."/>
            <person name="Lapidus A."/>
            <person name="Barry K."/>
            <person name="Detter J.C."/>
            <person name="Glavina del Rio T."/>
            <person name="Hammon N."/>
            <person name="Israni S."/>
            <person name="Dalin E."/>
            <person name="Tice H."/>
            <person name="Pitluck S."/>
            <person name="Chertkov O."/>
            <person name="Brettin T."/>
            <person name="Bruce D."/>
            <person name="Han C."/>
            <person name="Schmutz J."/>
            <person name="Larimer F."/>
            <person name="Land M."/>
            <person name="Hauser L."/>
            <person name="Kyrpides N."/>
            <person name="Mikhailova N."/>
            <person name="Shelobolina E."/>
            <person name="Aklujkar M."/>
            <person name="Lovley D."/>
            <person name="Richardson P."/>
        </authorList>
    </citation>
    <scope>NUCLEOTIDE SEQUENCE [LARGE SCALE GENOMIC DNA]</scope>
    <source>
        <strain evidence="4 5">Rf4</strain>
    </source>
</reference>
<dbReference type="Pfam" id="PF13439">
    <property type="entry name" value="Glyco_transf_4"/>
    <property type="match status" value="1"/>
</dbReference>
<dbReference type="InterPro" id="IPR028098">
    <property type="entry name" value="Glyco_trans_4-like_N"/>
</dbReference>
<dbReference type="Pfam" id="PF00534">
    <property type="entry name" value="Glycos_transf_1"/>
    <property type="match status" value="1"/>
</dbReference>
<dbReference type="SUPFAM" id="SSF53756">
    <property type="entry name" value="UDP-Glycosyltransferase/glycogen phosphorylase"/>
    <property type="match status" value="1"/>
</dbReference>
<dbReference type="HOGENOM" id="CLU_009583_27_5_7"/>
<keyword evidence="1 4" id="KW-0808">Transferase</keyword>
<dbReference type="EMBL" id="CP000698">
    <property type="protein sequence ID" value="ABQ25878.1"/>
    <property type="molecule type" value="Genomic_DNA"/>
</dbReference>